<dbReference type="InterPro" id="IPR001296">
    <property type="entry name" value="Glyco_trans_1"/>
</dbReference>
<proteinExistence type="predicted"/>
<protein>
    <submittedName>
        <fullName evidence="4">Glycosyltransferase involved in cell wall bisynthesis</fullName>
    </submittedName>
</protein>
<keyword evidence="1" id="KW-0808">Transferase</keyword>
<dbReference type="EMBL" id="FNTS01000002">
    <property type="protein sequence ID" value="SED61630.1"/>
    <property type="molecule type" value="Genomic_DNA"/>
</dbReference>
<dbReference type="PANTHER" id="PTHR46401:SF2">
    <property type="entry name" value="GLYCOSYLTRANSFERASE WBBK-RELATED"/>
    <property type="match status" value="1"/>
</dbReference>
<dbReference type="Gene3D" id="3.40.50.2000">
    <property type="entry name" value="Glycogen Phosphorylase B"/>
    <property type="match status" value="1"/>
</dbReference>
<name>A0A1H5C5Q1_9PSED</name>
<comment type="caution">
    <text evidence="4">The sequence shown here is derived from an EMBL/GenBank/DDBJ whole genome shotgun (WGS) entry which is preliminary data.</text>
</comment>
<evidence type="ECO:0000256" key="2">
    <source>
        <dbReference type="SAM" id="Phobius"/>
    </source>
</evidence>
<feature type="domain" description="Glycosyl transferase family 1" evidence="3">
    <location>
        <begin position="183"/>
        <end position="317"/>
    </location>
</feature>
<organism evidence="4 5">
    <name type="scientific">Pseudomonas costantinii</name>
    <dbReference type="NCBI Taxonomy" id="168469"/>
    <lineage>
        <taxon>Bacteria</taxon>
        <taxon>Pseudomonadati</taxon>
        <taxon>Pseudomonadota</taxon>
        <taxon>Gammaproteobacteria</taxon>
        <taxon>Pseudomonadales</taxon>
        <taxon>Pseudomonadaceae</taxon>
        <taxon>Pseudomonas</taxon>
    </lineage>
</organism>
<dbReference type="Pfam" id="PF00534">
    <property type="entry name" value="Glycos_transf_1"/>
    <property type="match status" value="1"/>
</dbReference>
<evidence type="ECO:0000313" key="4">
    <source>
        <dbReference type="EMBL" id="SED61630.1"/>
    </source>
</evidence>
<dbReference type="RefSeq" id="WP_074851581.1">
    <property type="nucleotide sequence ID" value="NZ_FNTS01000002.1"/>
</dbReference>
<evidence type="ECO:0000313" key="5">
    <source>
        <dbReference type="Proteomes" id="UP000182179"/>
    </source>
</evidence>
<accession>A0A1H5C5Q1</accession>
<evidence type="ECO:0000256" key="1">
    <source>
        <dbReference type="ARBA" id="ARBA00022679"/>
    </source>
</evidence>
<sequence length="340" mass="37691">MKTSRKLFVHAPGVHVGGGVALLQALYSVPEMQVHFEQLDIRAGKLLPPSSAERHLIRPSIFSRIAAEFRLRRRVTKDDVVLCFHGLIPLFRSQGEITVLLQNRLLVSTSSLRHYSFKTRARLMVERFLIKNLAYRVKKFIVQSPSMAEQASAFLGSKANVVICPFMLDSPPFTVAARGERVFDFVYVASAEPHKNHAALLAAWCQLAEQGVRPSLALTLSLSSPLVELVARSRARWALNVTNLGPLTPEEISNLYSQAGALIYPSFTESLGLPLIEASRACLPIVAAELDYVRDIVEPVETFDPHSPTSIARAVKRHLGMVSSTQPIHGPEVFLREVLQ</sequence>
<feature type="transmembrane region" description="Helical" evidence="2">
    <location>
        <begin position="7"/>
        <end position="27"/>
    </location>
</feature>
<keyword evidence="5" id="KW-1185">Reference proteome</keyword>
<keyword evidence="2" id="KW-1133">Transmembrane helix</keyword>
<dbReference type="SUPFAM" id="SSF53756">
    <property type="entry name" value="UDP-Glycosyltransferase/glycogen phosphorylase"/>
    <property type="match status" value="1"/>
</dbReference>
<dbReference type="PANTHER" id="PTHR46401">
    <property type="entry name" value="GLYCOSYLTRANSFERASE WBBK-RELATED"/>
    <property type="match status" value="1"/>
</dbReference>
<keyword evidence="2" id="KW-0472">Membrane</keyword>
<dbReference type="Proteomes" id="UP000182179">
    <property type="component" value="Unassembled WGS sequence"/>
</dbReference>
<evidence type="ECO:0000259" key="3">
    <source>
        <dbReference type="Pfam" id="PF00534"/>
    </source>
</evidence>
<keyword evidence="2" id="KW-0812">Transmembrane</keyword>
<gene>
    <name evidence="4" type="ORF">SAMN04515675_1769</name>
</gene>
<reference evidence="4 5" key="1">
    <citation type="submission" date="2016-10" db="EMBL/GenBank/DDBJ databases">
        <authorList>
            <person name="Varghese N."/>
            <person name="Submissions S."/>
        </authorList>
    </citation>
    <scope>NUCLEOTIDE SEQUENCE [LARGE SCALE GENOMIC DNA]</scope>
    <source>
        <strain evidence="4 5">BS2773</strain>
    </source>
</reference>